<dbReference type="EMBL" id="FNEZ01000001">
    <property type="protein sequence ID" value="SDJ33929.1"/>
    <property type="molecule type" value="Genomic_DNA"/>
</dbReference>
<evidence type="ECO:0000313" key="2">
    <source>
        <dbReference type="Proteomes" id="UP000199580"/>
    </source>
</evidence>
<keyword evidence="2" id="KW-1185">Reference proteome</keyword>
<protein>
    <submittedName>
        <fullName evidence="1">Uncharacterized protein</fullName>
    </submittedName>
</protein>
<dbReference type="InterPro" id="IPR046290">
    <property type="entry name" value="DUF6327"/>
</dbReference>
<gene>
    <name evidence="1" type="ORF">SAMN04487935_0737</name>
</gene>
<accession>A0A1G8SXD8</accession>
<dbReference type="Proteomes" id="UP000199580">
    <property type="component" value="Unassembled WGS sequence"/>
</dbReference>
<dbReference type="OrthoDB" id="1449018at2"/>
<proteinExistence type="predicted"/>
<dbReference type="AlphaFoldDB" id="A0A1G8SXD8"/>
<sequence>MAKKYASYADIDRDLEILKLEKEIHYERMTQSVQDTKESLSPGNLMGGVPKAALGFLGNLSGPIKGMAINFLLNKIFKK</sequence>
<evidence type="ECO:0000313" key="1">
    <source>
        <dbReference type="EMBL" id="SDJ33929.1"/>
    </source>
</evidence>
<dbReference type="RefSeq" id="WP_091391901.1">
    <property type="nucleotide sequence ID" value="NZ_BKAI01000002.1"/>
</dbReference>
<dbReference type="Pfam" id="PF19852">
    <property type="entry name" value="DUF6327"/>
    <property type="match status" value="1"/>
</dbReference>
<name>A0A1G8SXD8_9FLAO</name>
<organism evidence="1 2">
    <name type="scientific">Flavobacterium noncentrifugens</name>
    <dbReference type="NCBI Taxonomy" id="1128970"/>
    <lineage>
        <taxon>Bacteria</taxon>
        <taxon>Pseudomonadati</taxon>
        <taxon>Bacteroidota</taxon>
        <taxon>Flavobacteriia</taxon>
        <taxon>Flavobacteriales</taxon>
        <taxon>Flavobacteriaceae</taxon>
        <taxon>Flavobacterium</taxon>
    </lineage>
</organism>
<dbReference type="STRING" id="1128970.SAMN04487935_0737"/>
<reference evidence="1 2" key="1">
    <citation type="submission" date="2016-10" db="EMBL/GenBank/DDBJ databases">
        <authorList>
            <person name="de Groot N.N."/>
        </authorList>
    </citation>
    <scope>NUCLEOTIDE SEQUENCE [LARGE SCALE GENOMIC DNA]</scope>
    <source>
        <strain evidence="1 2">CGMCC 1.10076</strain>
    </source>
</reference>